<dbReference type="Gene3D" id="3.50.30.30">
    <property type="match status" value="1"/>
</dbReference>
<dbReference type="InterPro" id="IPR045175">
    <property type="entry name" value="M28_fam"/>
</dbReference>
<dbReference type="Proteomes" id="UP001549749">
    <property type="component" value="Unassembled WGS sequence"/>
</dbReference>
<reference evidence="2 3" key="1">
    <citation type="submission" date="2024-06" db="EMBL/GenBank/DDBJ databases">
        <title>Chitinophaga defluvii sp. nov., isolated from municipal sewage.</title>
        <authorList>
            <person name="Zhang L."/>
        </authorList>
    </citation>
    <scope>NUCLEOTIDE SEQUENCE [LARGE SCALE GENOMIC DNA]</scope>
    <source>
        <strain evidence="2 3">H8</strain>
    </source>
</reference>
<protein>
    <submittedName>
        <fullName evidence="2">M28 family peptidase</fullName>
    </submittedName>
</protein>
<feature type="domain" description="PDZ" evidence="1">
    <location>
        <begin position="459"/>
        <end position="531"/>
    </location>
</feature>
<sequence length="540" mass="58537">MNKIIWLFPFVLSTLYVSAQKKTDRKTLSNLQMHVAYLASDKLEGRRTGTPGEQLAAAYIAGQMKDIGLTPMGEEGFLQTFTVKEGREPAADTKMSIGDQILTPGTQFIPLPFSAASSAKGEVIPNVNEPDNIWLVNVSEMDITNPHESMANQYLKEAKEAQQAGATAVVFYNSKETAAEVAEWLDQNPAPIPVPAVWVNDAVSKKLMADDAEGFKINLQVAFKPTKRTGTNVIGYIDNKAEKTIILGAHYDHLGYGEDHNGLGTATKEIYNGADDNASGTAALLEIARLLKASKLRGNNYAIVAFSGEELGLFGSKYFTEHSQIALSQANFMINMDMVGRLTAEKGLQIGGIGTSPAWNTILPAVAPKELKLSYDSAGVGPSDHTSFYRKNIPVLFFFTGTHSDYHKPTDDAGKLNYDGALSVVKLVYDIIDKANGMDKLTFSKTREPQMGTNARFSVTLGIMPDYTFDKGGVRIDGVTDGRPASKAGMAAGDVIVQMGSLPVTNLEAYMQALGTFKKGDQTDVKVKRGNAEKVFQVQF</sequence>
<gene>
    <name evidence="2" type="ORF">ABR189_18350</name>
</gene>
<keyword evidence="3" id="KW-1185">Reference proteome</keyword>
<name>A0ABV2T8N1_9BACT</name>
<dbReference type="Gene3D" id="2.30.42.10">
    <property type="match status" value="1"/>
</dbReference>
<dbReference type="SMART" id="SM00228">
    <property type="entry name" value="PDZ"/>
    <property type="match status" value="1"/>
</dbReference>
<dbReference type="InterPro" id="IPR001478">
    <property type="entry name" value="PDZ"/>
</dbReference>
<dbReference type="EMBL" id="JBEXAC010000002">
    <property type="protein sequence ID" value="MET6999356.1"/>
    <property type="molecule type" value="Genomic_DNA"/>
</dbReference>
<evidence type="ECO:0000259" key="1">
    <source>
        <dbReference type="SMART" id="SM00228"/>
    </source>
</evidence>
<comment type="caution">
    <text evidence="2">The sequence shown here is derived from an EMBL/GenBank/DDBJ whole genome shotgun (WGS) entry which is preliminary data.</text>
</comment>
<dbReference type="PANTHER" id="PTHR12147:SF26">
    <property type="entry name" value="PEPTIDASE M28 DOMAIN-CONTAINING PROTEIN"/>
    <property type="match status" value="1"/>
</dbReference>
<organism evidence="2 3">
    <name type="scientific">Chitinophaga defluvii</name>
    <dbReference type="NCBI Taxonomy" id="3163343"/>
    <lineage>
        <taxon>Bacteria</taxon>
        <taxon>Pseudomonadati</taxon>
        <taxon>Bacteroidota</taxon>
        <taxon>Chitinophagia</taxon>
        <taxon>Chitinophagales</taxon>
        <taxon>Chitinophagaceae</taxon>
        <taxon>Chitinophaga</taxon>
    </lineage>
</organism>
<dbReference type="InterPro" id="IPR036034">
    <property type="entry name" value="PDZ_sf"/>
</dbReference>
<dbReference type="SUPFAM" id="SSF53187">
    <property type="entry name" value="Zn-dependent exopeptidases"/>
    <property type="match status" value="1"/>
</dbReference>
<dbReference type="RefSeq" id="WP_354661923.1">
    <property type="nucleotide sequence ID" value="NZ_JBEXAC010000002.1"/>
</dbReference>
<evidence type="ECO:0000313" key="2">
    <source>
        <dbReference type="EMBL" id="MET6999356.1"/>
    </source>
</evidence>
<evidence type="ECO:0000313" key="3">
    <source>
        <dbReference type="Proteomes" id="UP001549749"/>
    </source>
</evidence>
<dbReference type="PANTHER" id="PTHR12147">
    <property type="entry name" value="METALLOPEPTIDASE M28 FAMILY MEMBER"/>
    <property type="match status" value="1"/>
</dbReference>
<dbReference type="Pfam" id="PF04389">
    <property type="entry name" value="Peptidase_M28"/>
    <property type="match status" value="1"/>
</dbReference>
<dbReference type="Gene3D" id="3.40.630.10">
    <property type="entry name" value="Zn peptidases"/>
    <property type="match status" value="1"/>
</dbReference>
<accession>A0ABV2T8N1</accession>
<dbReference type="InterPro" id="IPR007484">
    <property type="entry name" value="Peptidase_M28"/>
</dbReference>
<dbReference type="Pfam" id="PF13180">
    <property type="entry name" value="PDZ_2"/>
    <property type="match status" value="1"/>
</dbReference>
<proteinExistence type="predicted"/>
<dbReference type="SUPFAM" id="SSF50156">
    <property type="entry name" value="PDZ domain-like"/>
    <property type="match status" value="1"/>
</dbReference>